<dbReference type="STRING" id="1121485.GCA_000426485_02835"/>
<dbReference type="SUPFAM" id="SSF141072">
    <property type="entry name" value="CalX-like"/>
    <property type="match status" value="1"/>
</dbReference>
<accession>A0A4Y8L1S6</accession>
<name>A0A4Y8L1S6_9BACT</name>
<dbReference type="RefSeq" id="WP_134437256.1">
    <property type="nucleotide sequence ID" value="NZ_SOML01000012.1"/>
</dbReference>
<keyword evidence="3" id="KW-1185">Reference proteome</keyword>
<proteinExistence type="predicted"/>
<evidence type="ECO:0008006" key="4">
    <source>
        <dbReference type="Google" id="ProtNLM"/>
    </source>
</evidence>
<dbReference type="CDD" id="cd12105">
    <property type="entry name" value="HmuY"/>
    <property type="match status" value="1"/>
</dbReference>
<feature type="chain" id="PRO_5021428681" description="HmuY protein" evidence="1">
    <location>
        <begin position="23"/>
        <end position="448"/>
    </location>
</feature>
<comment type="caution">
    <text evidence="2">The sequence shown here is derived from an EMBL/GenBank/DDBJ whole genome shotgun (WGS) entry which is preliminary data.</text>
</comment>
<dbReference type="Proteomes" id="UP000297861">
    <property type="component" value="Unassembled WGS sequence"/>
</dbReference>
<sequence length="448" mass="47976">MKKFFYLSLVLAGLFVTSCSDDDPPLADNTVNFSATELGISETESSKSFTINIDRAESSDVTVNINVTAAGVVYGEDFTTTPATSGNAISATIKAGSTSATVEVKKLAELLEGDESITFDISSATGGLVLGDKKSLKLTFGAIVSTGSTMTLQGGEGGPAAVNSVFVDFSGNEQTSVARVSWNLGLYNGSEFGVIMNNTLPTTAKVTDLAIDAVISDADAATYQTELTLNYTDKFAYLDDLSGDLSKSVIKEEGKVYLVNFAGLTPQLYKVKISKKDADTYTVQYASSNSSSVKSIDVAKNTNYNFTYVSFTDNKIVPVEPEKNKWDIEWTRAVNKSGTIPYIFSDLVFINIHAGVTAAEILGDKDDYAAYDSSKLSSAEFSSDIQAIGSKWRVTASSTEPLGIRADRFYLVKDSAGNVYKLRFLRMGVGAGDTGTRGYPEIEYALVK</sequence>
<evidence type="ECO:0000313" key="3">
    <source>
        <dbReference type="Proteomes" id="UP000297861"/>
    </source>
</evidence>
<dbReference type="PROSITE" id="PS51257">
    <property type="entry name" value="PROKAR_LIPOPROTEIN"/>
    <property type="match status" value="1"/>
</dbReference>
<organism evidence="2 3">
    <name type="scientific">Dysgonomonas capnocytophagoides</name>
    <dbReference type="NCBI Taxonomy" id="45254"/>
    <lineage>
        <taxon>Bacteria</taxon>
        <taxon>Pseudomonadati</taxon>
        <taxon>Bacteroidota</taxon>
        <taxon>Bacteroidia</taxon>
        <taxon>Bacteroidales</taxon>
        <taxon>Dysgonomonadaceae</taxon>
        <taxon>Dysgonomonas</taxon>
    </lineage>
</organism>
<dbReference type="InterPro" id="IPR038081">
    <property type="entry name" value="CalX-like_sf"/>
</dbReference>
<reference evidence="2 3" key="1">
    <citation type="submission" date="2019-03" db="EMBL/GenBank/DDBJ databases">
        <title>San Antonio Military Medical Center submission to MRSN (WRAIR), pending publication.</title>
        <authorList>
            <person name="Blyth D.M."/>
            <person name="Mccarthy S.L."/>
            <person name="Schall S.E."/>
            <person name="Stam J.A."/>
            <person name="Ong A.C."/>
            <person name="Mcgann P.T."/>
        </authorList>
    </citation>
    <scope>NUCLEOTIDE SEQUENCE [LARGE SCALE GENOMIC DNA]</scope>
    <source>
        <strain evidence="2 3">MRSN571793</strain>
    </source>
</reference>
<evidence type="ECO:0000256" key="1">
    <source>
        <dbReference type="SAM" id="SignalP"/>
    </source>
</evidence>
<dbReference type="EMBL" id="SOML01000012">
    <property type="protein sequence ID" value="TFD93753.1"/>
    <property type="molecule type" value="Genomic_DNA"/>
</dbReference>
<feature type="signal peptide" evidence="1">
    <location>
        <begin position="1"/>
        <end position="22"/>
    </location>
</feature>
<dbReference type="OrthoDB" id="1091850at2"/>
<dbReference type="Pfam" id="PF14064">
    <property type="entry name" value="HmuY"/>
    <property type="match status" value="1"/>
</dbReference>
<protein>
    <recommendedName>
        <fullName evidence="4">HmuY protein</fullName>
    </recommendedName>
</protein>
<dbReference type="InterPro" id="IPR025921">
    <property type="entry name" value="HmuY"/>
</dbReference>
<dbReference type="Gene3D" id="2.60.40.2030">
    <property type="match status" value="1"/>
</dbReference>
<keyword evidence="1" id="KW-0732">Signal</keyword>
<evidence type="ECO:0000313" key="2">
    <source>
        <dbReference type="EMBL" id="TFD93753.1"/>
    </source>
</evidence>
<gene>
    <name evidence="2" type="ORF">E2605_16495</name>
</gene>
<dbReference type="AlphaFoldDB" id="A0A4Y8L1S6"/>